<protein>
    <recommendedName>
        <fullName evidence="3">Fibrobacter succinogenes major paralogous domain-containing protein</fullName>
    </recommendedName>
</protein>
<organism evidence="1 2">
    <name type="scientific">Elizabethkingia meningoseptica</name>
    <name type="common">Chryseobacterium meningosepticum</name>
    <dbReference type="NCBI Taxonomy" id="238"/>
    <lineage>
        <taxon>Bacteria</taxon>
        <taxon>Pseudomonadati</taxon>
        <taxon>Bacteroidota</taxon>
        <taxon>Flavobacteriia</taxon>
        <taxon>Flavobacteriales</taxon>
        <taxon>Weeksellaceae</taxon>
        <taxon>Elizabethkingia</taxon>
    </lineage>
</organism>
<accession>A0A1V3TWX4</accession>
<sequence>MLTNCSANDEAYTDIGTTSEARIVINVAGINDAEPQNATAGIKGKMTSVDGAAKIVGKNEVDFGNQMAGIVSMKQEASYSPVSAVASSSTKAALSGARALTVPMTPGYKFRFVVYEKKADASFVYVSHLDYNAGDVSAPAAIDVSKGSTYKWVAYSYNNSNTMPVFYPNSGIQSSAIEDLLYDSEEVTIPTGAGQKDVKADITFNHMLARVKLELRSLIGTISDNPKTHFQQQLFKQGVLDLKTGNINNITTATTPNPLSLTASEAGSVYSAYFYTVGGQNITNLGILMDDVTVANKPLPNGSAVIFAPVTPVAGRSYTAKVEFAPKGGIIGNRQWARGNLFYENGLYQIRTDDTTRRPLGNFRSTDFWRWGSTLPNTGAASDNAYVDACTKVLPANTWRTPVQADFEALMKVPRERVGGGDGYTRYKDDKGGWITFKYDGRTGFADTSGESNYWIQNQSVFEVSGLDGTGNEIYDFFPKSVLINIRCVRDIN</sequence>
<dbReference type="AlphaFoldDB" id="A0A1V3TWX4"/>
<evidence type="ECO:0000313" key="2">
    <source>
        <dbReference type="Proteomes" id="UP000188947"/>
    </source>
</evidence>
<proteinExistence type="predicted"/>
<dbReference type="Proteomes" id="UP000188947">
    <property type="component" value="Unassembled WGS sequence"/>
</dbReference>
<name>A0A1V3TWX4_ELIME</name>
<dbReference type="eggNOG" id="ENOG5033V39">
    <property type="taxonomic scope" value="Bacteria"/>
</dbReference>
<gene>
    <name evidence="1" type="ORF">BMF97_14805</name>
</gene>
<reference evidence="1 2" key="1">
    <citation type="submission" date="2016-11" db="EMBL/GenBank/DDBJ databases">
        <title>Genome sequence and comparative genomic analysis of clinical strain Elizabethkingia meningoseptica 61421 PRCM.</title>
        <authorList>
            <person name="Wang M."/>
            <person name="Hu S."/>
            <person name="Cao L."/>
            <person name="Jiang T."/>
            <person name="Zhou Y."/>
            <person name="Ming D."/>
        </authorList>
    </citation>
    <scope>NUCLEOTIDE SEQUENCE [LARGE SCALE GENOMIC DNA]</scope>
    <source>
        <strain evidence="1 2">61421 PRCM</strain>
    </source>
</reference>
<comment type="caution">
    <text evidence="1">The sequence shown here is derived from an EMBL/GenBank/DDBJ whole genome shotgun (WGS) entry which is preliminary data.</text>
</comment>
<dbReference type="OrthoDB" id="698753at2"/>
<evidence type="ECO:0008006" key="3">
    <source>
        <dbReference type="Google" id="ProtNLM"/>
    </source>
</evidence>
<evidence type="ECO:0000313" key="1">
    <source>
        <dbReference type="EMBL" id="OOH93696.1"/>
    </source>
</evidence>
<dbReference type="EMBL" id="MPOG01000016">
    <property type="protein sequence ID" value="OOH93696.1"/>
    <property type="molecule type" value="Genomic_DNA"/>
</dbReference>
<keyword evidence="2" id="KW-1185">Reference proteome</keyword>